<evidence type="ECO:0000259" key="1">
    <source>
        <dbReference type="PROSITE" id="PS50181"/>
    </source>
</evidence>
<dbReference type="Gene3D" id="1.20.1280.50">
    <property type="match status" value="1"/>
</dbReference>
<dbReference type="InterPro" id="IPR036047">
    <property type="entry name" value="F-box-like_dom_sf"/>
</dbReference>
<dbReference type="Proteomes" id="UP000076871">
    <property type="component" value="Unassembled WGS sequence"/>
</dbReference>
<dbReference type="InterPro" id="IPR001810">
    <property type="entry name" value="F-box_dom"/>
</dbReference>
<dbReference type="GeneID" id="63830373"/>
<proteinExistence type="predicted"/>
<evidence type="ECO:0000313" key="3">
    <source>
        <dbReference type="Proteomes" id="UP000076871"/>
    </source>
</evidence>
<dbReference type="AlphaFoldDB" id="A0A165BLR5"/>
<organism evidence="2 3">
    <name type="scientific">Laetiporus sulphureus 93-53</name>
    <dbReference type="NCBI Taxonomy" id="1314785"/>
    <lineage>
        <taxon>Eukaryota</taxon>
        <taxon>Fungi</taxon>
        <taxon>Dikarya</taxon>
        <taxon>Basidiomycota</taxon>
        <taxon>Agaricomycotina</taxon>
        <taxon>Agaricomycetes</taxon>
        <taxon>Polyporales</taxon>
        <taxon>Laetiporus</taxon>
    </lineage>
</organism>
<dbReference type="Pfam" id="PF12937">
    <property type="entry name" value="F-box-like"/>
    <property type="match status" value="1"/>
</dbReference>
<dbReference type="SMART" id="SM00256">
    <property type="entry name" value="FBOX"/>
    <property type="match status" value="1"/>
</dbReference>
<sequence>MVDLHSLPEELLTLILEELDMLDVSSCAQVCHRFRQIIQSSMRIRYKIELLLSDMVDGRLHDLSTAEKLDKLRVHQEGWRDMNLTYTWPVECAEASWAYSSGMLAQISENGSLSIYQTPSRIREIPEQPPSVRVGFAEFSVFMFEVDYEQDLVILVEAVQVNTGDIYPRQLSKNAQPHRDAAVPRLSAPQFPDDCVCSLYVHKDLIGWLVVDFDEEISSLQVWNWRTGVLVWHLFSQSPRPYATSFVFLDSRHVMCAHLDRLVVYGFDPHWQSEVCGTLDKFEFAMEFPVLAEGARTLRAMVFAQNNSAVRPHPSLRVPFHTLDTHTLLMVMMVIGRPPPHQNECATFVIFLPASTVSSYLQRAGNHATAYPWTEWGPKNTRAIEVISQHVDWFSDVRGSKGMVAYMEDPAMKVLTVDLYEFNQRAIHRDWKRLSEDERTRTTAFQMKSSIIEAPEYFRDALDTSLPYRRSRTRITTMFTGLEAMEHDLLMDALLIEDGVMVFSSDTHCQFYTF</sequence>
<dbReference type="OrthoDB" id="2757285at2759"/>
<dbReference type="RefSeq" id="XP_040759022.1">
    <property type="nucleotide sequence ID" value="XM_040913345.1"/>
</dbReference>
<dbReference type="PROSITE" id="PS50181">
    <property type="entry name" value="FBOX"/>
    <property type="match status" value="1"/>
</dbReference>
<reference evidence="2 3" key="1">
    <citation type="journal article" date="2016" name="Mol. Biol. Evol.">
        <title>Comparative Genomics of Early-Diverging Mushroom-Forming Fungi Provides Insights into the Origins of Lignocellulose Decay Capabilities.</title>
        <authorList>
            <person name="Nagy L.G."/>
            <person name="Riley R."/>
            <person name="Tritt A."/>
            <person name="Adam C."/>
            <person name="Daum C."/>
            <person name="Floudas D."/>
            <person name="Sun H."/>
            <person name="Yadav J.S."/>
            <person name="Pangilinan J."/>
            <person name="Larsson K.H."/>
            <person name="Matsuura K."/>
            <person name="Barry K."/>
            <person name="Labutti K."/>
            <person name="Kuo R."/>
            <person name="Ohm R.A."/>
            <person name="Bhattacharya S.S."/>
            <person name="Shirouzu T."/>
            <person name="Yoshinaga Y."/>
            <person name="Martin F.M."/>
            <person name="Grigoriev I.V."/>
            <person name="Hibbett D.S."/>
        </authorList>
    </citation>
    <scope>NUCLEOTIDE SEQUENCE [LARGE SCALE GENOMIC DNA]</scope>
    <source>
        <strain evidence="2 3">93-53</strain>
    </source>
</reference>
<dbReference type="EMBL" id="KV427667">
    <property type="protein sequence ID" value="KZT01282.1"/>
    <property type="molecule type" value="Genomic_DNA"/>
</dbReference>
<gene>
    <name evidence="2" type="ORF">LAESUDRAFT_763877</name>
</gene>
<dbReference type="InParanoid" id="A0A165BLR5"/>
<protein>
    <recommendedName>
        <fullName evidence="1">F-box domain-containing protein</fullName>
    </recommendedName>
</protein>
<feature type="domain" description="F-box" evidence="1">
    <location>
        <begin position="1"/>
        <end position="47"/>
    </location>
</feature>
<name>A0A165BLR5_9APHY</name>
<dbReference type="SUPFAM" id="SSF81383">
    <property type="entry name" value="F-box domain"/>
    <property type="match status" value="1"/>
</dbReference>
<accession>A0A165BLR5</accession>
<keyword evidence="3" id="KW-1185">Reference proteome</keyword>
<evidence type="ECO:0000313" key="2">
    <source>
        <dbReference type="EMBL" id="KZT01282.1"/>
    </source>
</evidence>